<sequence>MSSADFGSVSTLVFPILKGIQNMRYALVAVYCFLIYDWLLSLEREIRLIHKARWTSIKTLYILCRYYGIIVWPVFIWAYVQNHGGGLCQRVAYPVHWLFAFPQIFSQAVIAIRAYAFAGATRMAYLVLGSSYLLGVAVALWAFFRPVAPISVLFYDFVGPNGCFPDINNSDDIVLRIGLSVCAHTLTDLVALGRCYRLQQGRGYLARYFVRQGLLAFGLMASTNGVAAALYYGSPAMKSATGIPFIISISCVIACRLFDPSVARESDLDRLADISVEFNND</sequence>
<evidence type="ECO:0000259" key="2">
    <source>
        <dbReference type="Pfam" id="PF20151"/>
    </source>
</evidence>
<dbReference type="OrthoDB" id="3251775at2759"/>
<organism evidence="3 4">
    <name type="scientific">Crucibulum laeve</name>
    <dbReference type="NCBI Taxonomy" id="68775"/>
    <lineage>
        <taxon>Eukaryota</taxon>
        <taxon>Fungi</taxon>
        <taxon>Dikarya</taxon>
        <taxon>Basidiomycota</taxon>
        <taxon>Agaricomycotina</taxon>
        <taxon>Agaricomycetes</taxon>
        <taxon>Agaricomycetidae</taxon>
        <taxon>Agaricales</taxon>
        <taxon>Agaricineae</taxon>
        <taxon>Nidulariaceae</taxon>
        <taxon>Crucibulum</taxon>
    </lineage>
</organism>
<accession>A0A5C3M4Y5</accession>
<feature type="transmembrane region" description="Helical" evidence="1">
    <location>
        <begin position="95"/>
        <end position="116"/>
    </location>
</feature>
<dbReference type="InterPro" id="IPR045340">
    <property type="entry name" value="DUF6533"/>
</dbReference>
<evidence type="ECO:0000313" key="4">
    <source>
        <dbReference type="Proteomes" id="UP000308652"/>
    </source>
</evidence>
<feature type="transmembrane region" description="Helical" evidence="1">
    <location>
        <begin position="213"/>
        <end position="233"/>
    </location>
</feature>
<keyword evidence="1" id="KW-0812">Transmembrane</keyword>
<feature type="transmembrane region" description="Helical" evidence="1">
    <location>
        <begin position="173"/>
        <end position="192"/>
    </location>
</feature>
<proteinExistence type="predicted"/>
<dbReference type="EMBL" id="ML213598">
    <property type="protein sequence ID" value="TFK39685.1"/>
    <property type="molecule type" value="Genomic_DNA"/>
</dbReference>
<feature type="transmembrane region" description="Helical" evidence="1">
    <location>
        <begin position="239"/>
        <end position="258"/>
    </location>
</feature>
<evidence type="ECO:0000313" key="3">
    <source>
        <dbReference type="EMBL" id="TFK39685.1"/>
    </source>
</evidence>
<dbReference type="Pfam" id="PF20151">
    <property type="entry name" value="DUF6533"/>
    <property type="match status" value="1"/>
</dbReference>
<dbReference type="AlphaFoldDB" id="A0A5C3M4Y5"/>
<feature type="transmembrane region" description="Helical" evidence="1">
    <location>
        <begin position="60"/>
        <end position="80"/>
    </location>
</feature>
<keyword evidence="1" id="KW-0472">Membrane</keyword>
<feature type="transmembrane region" description="Helical" evidence="1">
    <location>
        <begin position="23"/>
        <end position="40"/>
    </location>
</feature>
<feature type="transmembrane region" description="Helical" evidence="1">
    <location>
        <begin position="123"/>
        <end position="144"/>
    </location>
</feature>
<name>A0A5C3M4Y5_9AGAR</name>
<evidence type="ECO:0000256" key="1">
    <source>
        <dbReference type="SAM" id="Phobius"/>
    </source>
</evidence>
<dbReference type="Proteomes" id="UP000308652">
    <property type="component" value="Unassembled WGS sequence"/>
</dbReference>
<protein>
    <recommendedName>
        <fullName evidence="2">DUF6533 domain-containing protein</fullName>
    </recommendedName>
</protein>
<feature type="domain" description="DUF6533" evidence="2">
    <location>
        <begin position="25"/>
        <end position="70"/>
    </location>
</feature>
<keyword evidence="4" id="KW-1185">Reference proteome</keyword>
<reference evidence="3 4" key="1">
    <citation type="journal article" date="2019" name="Nat. Ecol. Evol.">
        <title>Megaphylogeny resolves global patterns of mushroom evolution.</title>
        <authorList>
            <person name="Varga T."/>
            <person name="Krizsan K."/>
            <person name="Foldi C."/>
            <person name="Dima B."/>
            <person name="Sanchez-Garcia M."/>
            <person name="Sanchez-Ramirez S."/>
            <person name="Szollosi G.J."/>
            <person name="Szarkandi J.G."/>
            <person name="Papp V."/>
            <person name="Albert L."/>
            <person name="Andreopoulos W."/>
            <person name="Angelini C."/>
            <person name="Antonin V."/>
            <person name="Barry K.W."/>
            <person name="Bougher N.L."/>
            <person name="Buchanan P."/>
            <person name="Buyck B."/>
            <person name="Bense V."/>
            <person name="Catcheside P."/>
            <person name="Chovatia M."/>
            <person name="Cooper J."/>
            <person name="Damon W."/>
            <person name="Desjardin D."/>
            <person name="Finy P."/>
            <person name="Geml J."/>
            <person name="Haridas S."/>
            <person name="Hughes K."/>
            <person name="Justo A."/>
            <person name="Karasinski D."/>
            <person name="Kautmanova I."/>
            <person name="Kiss B."/>
            <person name="Kocsube S."/>
            <person name="Kotiranta H."/>
            <person name="LaButti K.M."/>
            <person name="Lechner B.E."/>
            <person name="Liimatainen K."/>
            <person name="Lipzen A."/>
            <person name="Lukacs Z."/>
            <person name="Mihaltcheva S."/>
            <person name="Morgado L.N."/>
            <person name="Niskanen T."/>
            <person name="Noordeloos M.E."/>
            <person name="Ohm R.A."/>
            <person name="Ortiz-Santana B."/>
            <person name="Ovrebo C."/>
            <person name="Racz N."/>
            <person name="Riley R."/>
            <person name="Savchenko A."/>
            <person name="Shiryaev A."/>
            <person name="Soop K."/>
            <person name="Spirin V."/>
            <person name="Szebenyi C."/>
            <person name="Tomsovsky M."/>
            <person name="Tulloss R.E."/>
            <person name="Uehling J."/>
            <person name="Grigoriev I.V."/>
            <person name="Vagvolgyi C."/>
            <person name="Papp T."/>
            <person name="Martin F.M."/>
            <person name="Miettinen O."/>
            <person name="Hibbett D.S."/>
            <person name="Nagy L.G."/>
        </authorList>
    </citation>
    <scope>NUCLEOTIDE SEQUENCE [LARGE SCALE GENOMIC DNA]</scope>
    <source>
        <strain evidence="3 4">CBS 166.37</strain>
    </source>
</reference>
<keyword evidence="1" id="KW-1133">Transmembrane helix</keyword>
<gene>
    <name evidence="3" type="ORF">BDQ12DRAFT_721902</name>
</gene>